<organism evidence="1 2">
    <name type="scientific">Vaccinium darrowii</name>
    <dbReference type="NCBI Taxonomy" id="229202"/>
    <lineage>
        <taxon>Eukaryota</taxon>
        <taxon>Viridiplantae</taxon>
        <taxon>Streptophyta</taxon>
        <taxon>Embryophyta</taxon>
        <taxon>Tracheophyta</taxon>
        <taxon>Spermatophyta</taxon>
        <taxon>Magnoliopsida</taxon>
        <taxon>eudicotyledons</taxon>
        <taxon>Gunneridae</taxon>
        <taxon>Pentapetalae</taxon>
        <taxon>asterids</taxon>
        <taxon>Ericales</taxon>
        <taxon>Ericaceae</taxon>
        <taxon>Vaccinioideae</taxon>
        <taxon>Vaccinieae</taxon>
        <taxon>Vaccinium</taxon>
    </lineage>
</organism>
<proteinExistence type="predicted"/>
<gene>
    <name evidence="1" type="ORF">Vadar_032949</name>
</gene>
<keyword evidence="2" id="KW-1185">Reference proteome</keyword>
<evidence type="ECO:0000313" key="2">
    <source>
        <dbReference type="Proteomes" id="UP000828048"/>
    </source>
</evidence>
<sequence length="142" mass="15414">MPQKKRNAILGEFRGGETRVLITSDVWARRLSFCCSYTLSSILCGPKANLSSDGVKSDNEVMDGDVICLDERTNGIEYDVEQDSNSNLLSAVGDYVTPLVVETWAMQAKDDTTASYMIGNGEGGLEDVTAKELLDEVAPVVK</sequence>
<accession>A0ACB7X6A3</accession>
<reference evidence="1 2" key="1">
    <citation type="journal article" date="2021" name="Hortic Res">
        <title>High-quality reference genome and annotation aids understanding of berry development for evergreen blueberry (Vaccinium darrowii).</title>
        <authorList>
            <person name="Yu J."/>
            <person name="Hulse-Kemp A.M."/>
            <person name="Babiker E."/>
            <person name="Staton M."/>
        </authorList>
    </citation>
    <scope>NUCLEOTIDE SEQUENCE [LARGE SCALE GENOMIC DNA]</scope>
    <source>
        <strain evidence="2">cv. NJ 8807/NJ 8810</strain>
        <tissue evidence="1">Young leaf</tissue>
    </source>
</reference>
<evidence type="ECO:0000313" key="1">
    <source>
        <dbReference type="EMBL" id="KAH7836125.1"/>
    </source>
</evidence>
<comment type="caution">
    <text evidence="1">The sequence shown here is derived from an EMBL/GenBank/DDBJ whole genome shotgun (WGS) entry which is preliminary data.</text>
</comment>
<dbReference type="EMBL" id="CM037152">
    <property type="protein sequence ID" value="KAH7836125.1"/>
    <property type="molecule type" value="Genomic_DNA"/>
</dbReference>
<name>A0ACB7X6A3_9ERIC</name>
<protein>
    <submittedName>
        <fullName evidence="1">Uncharacterized protein</fullName>
    </submittedName>
</protein>
<dbReference type="Proteomes" id="UP000828048">
    <property type="component" value="Chromosome 2"/>
</dbReference>